<dbReference type="InterPro" id="IPR004299">
    <property type="entry name" value="MBOAT_fam"/>
</dbReference>
<keyword evidence="7 9" id="KW-0472">Membrane</keyword>
<evidence type="ECO:0000313" key="11">
    <source>
        <dbReference type="EMBL" id="QDU43454.1"/>
    </source>
</evidence>
<keyword evidence="4 9" id="KW-0808">Transferase</keyword>
<protein>
    <submittedName>
        <fullName evidence="11">Peptidoglycan O-acetyltransferase</fullName>
        <ecNumber evidence="11">2.3.1.-</ecNumber>
    </submittedName>
</protein>
<dbReference type="PANTHER" id="PTHR13285:SF23">
    <property type="entry name" value="TEICHOIC ACID D-ALANYLTRANSFERASE"/>
    <property type="match status" value="1"/>
</dbReference>
<organism evidence="11 12">
    <name type="scientific">Symmachiella dynata</name>
    <dbReference type="NCBI Taxonomy" id="2527995"/>
    <lineage>
        <taxon>Bacteria</taxon>
        <taxon>Pseudomonadati</taxon>
        <taxon>Planctomycetota</taxon>
        <taxon>Planctomycetia</taxon>
        <taxon>Planctomycetales</taxon>
        <taxon>Planctomycetaceae</taxon>
        <taxon>Symmachiella</taxon>
    </lineage>
</organism>
<accession>A0A517ZLU5</accession>
<dbReference type="InterPro" id="IPR024194">
    <property type="entry name" value="Ac/AlaTfrase_AlgI/DltB"/>
</dbReference>
<comment type="subcellular location">
    <subcellularLocation>
        <location evidence="1">Cell membrane</location>
        <topology evidence="1">Multi-pass membrane protein</topology>
    </subcellularLocation>
</comment>
<feature type="transmembrane region" description="Helical" evidence="10">
    <location>
        <begin position="322"/>
        <end position="343"/>
    </location>
</feature>
<dbReference type="GO" id="GO:0005886">
    <property type="term" value="C:plasma membrane"/>
    <property type="evidence" value="ECO:0007669"/>
    <property type="project" value="UniProtKB-SubCell"/>
</dbReference>
<reference evidence="11 12" key="1">
    <citation type="submission" date="2019-02" db="EMBL/GenBank/DDBJ databases">
        <title>Deep-cultivation of Planctomycetes and their phenomic and genomic characterization uncovers novel biology.</title>
        <authorList>
            <person name="Wiegand S."/>
            <person name="Jogler M."/>
            <person name="Boedeker C."/>
            <person name="Pinto D."/>
            <person name="Vollmers J."/>
            <person name="Rivas-Marin E."/>
            <person name="Kohn T."/>
            <person name="Peeters S.H."/>
            <person name="Heuer A."/>
            <person name="Rast P."/>
            <person name="Oberbeckmann S."/>
            <person name="Bunk B."/>
            <person name="Jeske O."/>
            <person name="Meyerdierks A."/>
            <person name="Storesund J.E."/>
            <person name="Kallscheuer N."/>
            <person name="Luecker S."/>
            <person name="Lage O.M."/>
            <person name="Pohl T."/>
            <person name="Merkel B.J."/>
            <person name="Hornburger P."/>
            <person name="Mueller R.-W."/>
            <person name="Bruemmer F."/>
            <person name="Labrenz M."/>
            <person name="Spormann A.M."/>
            <person name="Op den Camp H."/>
            <person name="Overmann J."/>
            <person name="Amann R."/>
            <person name="Jetten M.S.M."/>
            <person name="Mascher T."/>
            <person name="Medema M.H."/>
            <person name="Devos D.P."/>
            <person name="Kaster A.-K."/>
            <person name="Ovreas L."/>
            <person name="Rohde M."/>
            <person name="Galperin M.Y."/>
            <person name="Jogler C."/>
        </authorList>
    </citation>
    <scope>NUCLEOTIDE SEQUENCE [LARGE SCALE GENOMIC DNA]</scope>
    <source>
        <strain evidence="11 12">Mal52</strain>
    </source>
</reference>
<dbReference type="Proteomes" id="UP000319383">
    <property type="component" value="Chromosome"/>
</dbReference>
<name>A0A517ZLU5_9PLAN</name>
<proteinExistence type="inferred from homology"/>
<gene>
    <name evidence="11" type="primary">patA_2</name>
    <name evidence="11" type="ORF">Mal52_19290</name>
</gene>
<dbReference type="GO" id="GO:0042121">
    <property type="term" value="P:alginic acid biosynthetic process"/>
    <property type="evidence" value="ECO:0007669"/>
    <property type="project" value="InterPro"/>
</dbReference>
<feature type="transmembrane region" description="Helical" evidence="10">
    <location>
        <begin position="455"/>
        <end position="477"/>
    </location>
</feature>
<evidence type="ECO:0000256" key="1">
    <source>
        <dbReference type="ARBA" id="ARBA00004651"/>
    </source>
</evidence>
<dbReference type="Pfam" id="PF03062">
    <property type="entry name" value="MBOAT"/>
    <property type="match status" value="1"/>
</dbReference>
<dbReference type="KEGG" id="sdyn:Mal52_19290"/>
<sequence length="480" mass="54823">MIFNSLVFFVFLCIVLPLYFLCQHRWQNHVLLVASYVFYGWWDYRFLSLLFLSTVVDYVCGRRISQSDSDIVRRRYLLLSLLTNLGCLGFFKYYNFFAESAGRLLEGLGLAVDAPTLNVILPVGISFYTFQSLSYTIDVYRRQCPPAKHFFDFALYVSFFPQLVAGPIERSLHLLPQVESPRTFSAQAAVDGIALMALGYVKKLVIADRLAPLVDTAFQGSSLPYADAGSWIFIYAFAFQIYGDFSGYSDIARGISKVLGFDLMVNFRAPYLVSNPSAFWQHWHISLSSWLRDYLYIPLGGNRHGDWITYRNLMATMLLGGLWHGAGWAFVIWGLFHGLLLSIHRRFTPLLKHIDEQAAKVPWGRPLWRGLTVVVFFHLTCIGWLIFRAGAIEAAAMQFHMVLNSTSVLLTPPDWGPPLQYSRMVLFLGGLVLLFQWKHEAFERFHTWPLGRQVFAFTAALLLITALGVFGGSQFIYFQF</sequence>
<dbReference type="PIRSF" id="PIRSF016636">
    <property type="entry name" value="AlgI_DltB"/>
    <property type="match status" value="1"/>
</dbReference>
<dbReference type="PIRSF" id="PIRSF500217">
    <property type="entry name" value="AlgI"/>
    <property type="match status" value="1"/>
</dbReference>
<evidence type="ECO:0000256" key="7">
    <source>
        <dbReference type="ARBA" id="ARBA00023136"/>
    </source>
</evidence>
<feature type="transmembrane region" description="Helical" evidence="10">
    <location>
        <begin position="367"/>
        <end position="387"/>
    </location>
</feature>
<evidence type="ECO:0000256" key="8">
    <source>
        <dbReference type="ARBA" id="ARBA00023315"/>
    </source>
</evidence>
<dbReference type="InterPro" id="IPR028362">
    <property type="entry name" value="AlgI"/>
</dbReference>
<dbReference type="RefSeq" id="WP_145375559.1">
    <property type="nucleotide sequence ID" value="NZ_CP036276.1"/>
</dbReference>
<evidence type="ECO:0000256" key="6">
    <source>
        <dbReference type="ARBA" id="ARBA00022989"/>
    </source>
</evidence>
<comment type="similarity">
    <text evidence="2 9">Belongs to the membrane-bound acyltransferase family.</text>
</comment>
<evidence type="ECO:0000256" key="2">
    <source>
        <dbReference type="ARBA" id="ARBA00010323"/>
    </source>
</evidence>
<keyword evidence="5 10" id="KW-0812">Transmembrane</keyword>
<dbReference type="GO" id="GO:0016746">
    <property type="term" value="F:acyltransferase activity"/>
    <property type="evidence" value="ECO:0007669"/>
    <property type="project" value="UniProtKB-KW"/>
</dbReference>
<keyword evidence="8 9" id="KW-0012">Acyltransferase</keyword>
<evidence type="ECO:0000256" key="10">
    <source>
        <dbReference type="SAM" id="Phobius"/>
    </source>
</evidence>
<dbReference type="PANTHER" id="PTHR13285">
    <property type="entry name" value="ACYLTRANSFERASE"/>
    <property type="match status" value="1"/>
</dbReference>
<dbReference type="EMBL" id="CP036276">
    <property type="protein sequence ID" value="QDU43454.1"/>
    <property type="molecule type" value="Genomic_DNA"/>
</dbReference>
<evidence type="ECO:0000256" key="5">
    <source>
        <dbReference type="ARBA" id="ARBA00022692"/>
    </source>
</evidence>
<evidence type="ECO:0000256" key="9">
    <source>
        <dbReference type="PIRNR" id="PIRNR016636"/>
    </source>
</evidence>
<dbReference type="AlphaFoldDB" id="A0A517ZLU5"/>
<keyword evidence="12" id="KW-1185">Reference proteome</keyword>
<evidence type="ECO:0000256" key="4">
    <source>
        <dbReference type="ARBA" id="ARBA00022679"/>
    </source>
</evidence>
<feature type="transmembrane region" description="Helical" evidence="10">
    <location>
        <begin position="116"/>
        <end position="137"/>
    </location>
</feature>
<keyword evidence="6 10" id="KW-1133">Transmembrane helix</keyword>
<evidence type="ECO:0000313" key="12">
    <source>
        <dbReference type="Proteomes" id="UP000319383"/>
    </source>
</evidence>
<dbReference type="EC" id="2.3.1.-" evidence="11"/>
<keyword evidence="3 9" id="KW-1003">Cell membrane</keyword>
<feature type="transmembrane region" description="Helical" evidence="10">
    <location>
        <begin position="76"/>
        <end position="96"/>
    </location>
</feature>
<evidence type="ECO:0000256" key="3">
    <source>
        <dbReference type="ARBA" id="ARBA00022475"/>
    </source>
</evidence>
<dbReference type="InterPro" id="IPR051085">
    <property type="entry name" value="MB_O-acyltransferase"/>
</dbReference>